<gene>
    <name evidence="1" type="ORF">AUCHE_17_01180</name>
</gene>
<reference evidence="1 2" key="1">
    <citation type="submission" date="2012-08" db="EMBL/GenBank/DDBJ databases">
        <title>Whole genome shotgun sequence of Austwickia chelonae NBRC 105200.</title>
        <authorList>
            <person name="Yoshida I."/>
            <person name="Hosoyama A."/>
            <person name="Tsuchikane K."/>
            <person name="Katsumata H."/>
            <person name="Ando Y."/>
            <person name="Ohji S."/>
            <person name="Hamada M."/>
            <person name="Tamura T."/>
            <person name="Yamazoe A."/>
            <person name="Yamazaki S."/>
            <person name="Fujita N."/>
        </authorList>
    </citation>
    <scope>NUCLEOTIDE SEQUENCE [LARGE SCALE GENOMIC DNA]</scope>
    <source>
        <strain evidence="1 2">NBRC 105200</strain>
    </source>
</reference>
<dbReference type="eggNOG" id="ENOG50343FD">
    <property type="taxonomic scope" value="Bacteria"/>
</dbReference>
<dbReference type="SMART" id="SM01101">
    <property type="entry name" value="CRISPR_assoc"/>
    <property type="match status" value="1"/>
</dbReference>
<comment type="caution">
    <text evidence="1">The sequence shown here is derived from an EMBL/GenBank/DDBJ whole genome shotgun (WGS) entry which is preliminary data.</text>
</comment>
<accession>K6UNE3</accession>
<organism evidence="1 2">
    <name type="scientific">Austwickia chelonae NBRC 105200</name>
    <dbReference type="NCBI Taxonomy" id="1184607"/>
    <lineage>
        <taxon>Bacteria</taxon>
        <taxon>Bacillati</taxon>
        <taxon>Actinomycetota</taxon>
        <taxon>Actinomycetes</taxon>
        <taxon>Micrococcales</taxon>
        <taxon>Dermatophilaceae</taxon>
        <taxon>Austwickia</taxon>
    </lineage>
</organism>
<dbReference type="RefSeq" id="WP_006503663.1">
    <property type="nucleotide sequence ID" value="NZ_BAGZ01000017.1"/>
</dbReference>
<dbReference type="AlphaFoldDB" id="K6UNE3"/>
<dbReference type="SUPFAM" id="SSF117987">
    <property type="entry name" value="CRISPR-associated protein"/>
    <property type="match status" value="1"/>
</dbReference>
<proteinExistence type="predicted"/>
<dbReference type="OrthoDB" id="9795689at2"/>
<dbReference type="InterPro" id="IPR010179">
    <property type="entry name" value="CRISPR-assoc_prot_Cse3"/>
</dbReference>
<evidence type="ECO:0000313" key="2">
    <source>
        <dbReference type="Proteomes" id="UP000008495"/>
    </source>
</evidence>
<dbReference type="Proteomes" id="UP000008495">
    <property type="component" value="Unassembled WGS sequence"/>
</dbReference>
<dbReference type="Gene3D" id="3.30.70.1210">
    <property type="entry name" value="Crispr-associated protein, domain 2"/>
    <property type="match status" value="1"/>
</dbReference>
<name>K6UNE3_9MICO</name>
<protein>
    <recommendedName>
        <fullName evidence="3">CRISPR-associated protein</fullName>
    </recommendedName>
</protein>
<sequence length="200" mass="21659">MTTPLQDHVIDLPLTRDWLSLVADPERTHRCMATYLPDLGGRSRAIRADTGTQYRLDLPQDPLGSPRLIRLRLRSDVLLPGIGTPHEVPPLVDGTRVVAVLAAEYRTTKPDGTMRVRAVPDAEASAWATDLLARHGLAAHDVALSPQRSYGNGRDVVHFTVRDLAATVTLTDPDLAARALALGVGHGRAYGLGMLVPTTR</sequence>
<evidence type="ECO:0000313" key="1">
    <source>
        <dbReference type="EMBL" id="GAB78906.1"/>
    </source>
</evidence>
<dbReference type="STRING" id="100225.SAMN05421595_0117"/>
<keyword evidence="2" id="KW-1185">Reference proteome</keyword>
<evidence type="ECO:0008006" key="3">
    <source>
        <dbReference type="Google" id="ProtNLM"/>
    </source>
</evidence>
<dbReference type="EMBL" id="BAGZ01000017">
    <property type="protein sequence ID" value="GAB78906.1"/>
    <property type="molecule type" value="Genomic_DNA"/>
</dbReference>
<dbReference type="Pfam" id="PF08798">
    <property type="entry name" value="CRISPR_assoc"/>
    <property type="match status" value="1"/>
</dbReference>